<reference evidence="3 5" key="2">
    <citation type="submission" date="2016-11" db="EMBL/GenBank/DDBJ databases">
        <authorList>
            <person name="Varghese N."/>
            <person name="Submissions S."/>
        </authorList>
    </citation>
    <scope>NUCLEOTIDE SEQUENCE [LARGE SCALE GENOMIC DNA]</scope>
    <source>
        <strain evidence="3 5">DSM 7308</strain>
    </source>
</reference>
<reference evidence="2 4" key="1">
    <citation type="submission" date="2016-02" db="EMBL/GenBank/DDBJ databases">
        <title>Draft genome sequence for Clostridium paradoxum JW-YL-7.</title>
        <authorList>
            <person name="Utturkar S.M."/>
            <person name="Lancaster A."/>
            <person name="Poole F.L."/>
            <person name="Adams M.W."/>
            <person name="Brown S.D."/>
        </authorList>
    </citation>
    <scope>NUCLEOTIDE SEQUENCE [LARGE SCALE GENOMIC DNA]</scope>
    <source>
        <strain evidence="2 4">JW-YL-7</strain>
    </source>
</reference>
<evidence type="ECO:0000313" key="5">
    <source>
        <dbReference type="Proteomes" id="UP000323392"/>
    </source>
</evidence>
<protein>
    <submittedName>
        <fullName evidence="2">Uncharacterized protein</fullName>
    </submittedName>
</protein>
<comment type="caution">
    <text evidence="2">The sequence shown here is derived from an EMBL/GenBank/DDBJ whole genome shotgun (WGS) entry which is preliminary data.</text>
</comment>
<dbReference type="Proteomes" id="UP000092605">
    <property type="component" value="Unassembled WGS sequence"/>
</dbReference>
<accession>A0A150FPR1</accession>
<evidence type="ECO:0000256" key="1">
    <source>
        <dbReference type="SAM" id="Phobius"/>
    </source>
</evidence>
<dbReference type="EMBL" id="FRBG01000008">
    <property type="protein sequence ID" value="SHK96071.1"/>
    <property type="molecule type" value="Genomic_DNA"/>
</dbReference>
<evidence type="ECO:0000313" key="3">
    <source>
        <dbReference type="EMBL" id="SHK96071.1"/>
    </source>
</evidence>
<gene>
    <name evidence="2" type="ORF">JWYL7_0684</name>
    <name evidence="3" type="ORF">SAMN05661008_01198</name>
</gene>
<organism evidence="2 4">
    <name type="scientific">Alkalithermobacter thermoalcaliphilus JW-YL-7 = DSM 7308</name>
    <dbReference type="NCBI Taxonomy" id="1121328"/>
    <lineage>
        <taxon>Bacteria</taxon>
        <taxon>Bacillati</taxon>
        <taxon>Bacillota</taxon>
        <taxon>Clostridia</taxon>
        <taxon>Peptostreptococcales</taxon>
        <taxon>Tepidibacteraceae</taxon>
        <taxon>Alkalithermobacter</taxon>
    </lineage>
</organism>
<dbReference type="Proteomes" id="UP000323392">
    <property type="component" value="Unassembled WGS sequence"/>
</dbReference>
<sequence>MFGLIAIATGVALILTIILPNWLWMTLFAIGLIICGFICFK</sequence>
<keyword evidence="1" id="KW-0812">Transmembrane</keyword>
<dbReference type="PATRIC" id="fig|1121328.3.peg.688"/>
<proteinExistence type="predicted"/>
<evidence type="ECO:0000313" key="4">
    <source>
        <dbReference type="Proteomes" id="UP000092605"/>
    </source>
</evidence>
<keyword evidence="5" id="KW-1185">Reference proteome</keyword>
<keyword evidence="1" id="KW-1133">Transmembrane helix</keyword>
<feature type="transmembrane region" description="Helical" evidence="1">
    <location>
        <begin position="22"/>
        <end position="40"/>
    </location>
</feature>
<dbReference type="AlphaFoldDB" id="A0A150FPR1"/>
<name>A0A150FPR1_CLOPD</name>
<dbReference type="STRING" id="1121328.JWYL7_0684"/>
<keyword evidence="1" id="KW-0472">Membrane</keyword>
<dbReference type="EMBL" id="LSFY01000001">
    <property type="protein sequence ID" value="KXZ39609.1"/>
    <property type="molecule type" value="Genomic_DNA"/>
</dbReference>
<evidence type="ECO:0000313" key="2">
    <source>
        <dbReference type="EMBL" id="KXZ39609.1"/>
    </source>
</evidence>